<comment type="caution">
    <text evidence="2">The sequence shown here is derived from an EMBL/GenBank/DDBJ whole genome shotgun (WGS) entry which is preliminary data.</text>
</comment>
<feature type="region of interest" description="Disordered" evidence="1">
    <location>
        <begin position="234"/>
        <end position="260"/>
    </location>
</feature>
<name>A0A5J4KNS0_9CHLR</name>
<dbReference type="RefSeq" id="WP_162005128.1">
    <property type="nucleotide sequence ID" value="NZ_BKZW01000001.1"/>
</dbReference>
<protein>
    <submittedName>
        <fullName evidence="2">Uncharacterized protein</fullName>
    </submittedName>
</protein>
<dbReference type="AlphaFoldDB" id="A0A5J4KNS0"/>
<dbReference type="SUPFAM" id="SSF56784">
    <property type="entry name" value="HAD-like"/>
    <property type="match status" value="1"/>
</dbReference>
<sequence length="260" mass="29710">MKIAVDIDGTLCWANLPVFLNECNTLFDLKIDRETLAKIESKQEFYALPEVQSVRKQNEYIERELAWIQFREKCLLTVLLVDDAVEGVAKLAQLGQLAYYTARHSRLLDVQIEIERATKQWLKQHHFINDTKVVFCNEIRGKVRKMVKLAKSDWVLLIDDNYQSIIEEINQLPCTDYKLLCEKLTLVAIHAETGDLPLTDLNVVALPYWDEIEAIIGRIPDYAKTTTSTKASKYRTSTKTSTISQDPISTRTTEDGAAIA</sequence>
<dbReference type="InterPro" id="IPR036412">
    <property type="entry name" value="HAD-like_sf"/>
</dbReference>
<organism evidence="2 3">
    <name type="scientific">Dictyobacter vulcani</name>
    <dbReference type="NCBI Taxonomy" id="2607529"/>
    <lineage>
        <taxon>Bacteria</taxon>
        <taxon>Bacillati</taxon>
        <taxon>Chloroflexota</taxon>
        <taxon>Ktedonobacteria</taxon>
        <taxon>Ktedonobacterales</taxon>
        <taxon>Dictyobacteraceae</taxon>
        <taxon>Dictyobacter</taxon>
    </lineage>
</organism>
<reference evidence="2 3" key="1">
    <citation type="submission" date="2019-10" db="EMBL/GenBank/DDBJ databases">
        <title>Dictyobacter vulcani sp. nov., within the class Ktedonobacteria, isolated from soil of volcanic Mt. Zao.</title>
        <authorList>
            <person name="Zheng Y."/>
            <person name="Wang C.M."/>
            <person name="Sakai Y."/>
            <person name="Abe K."/>
            <person name="Yokota A."/>
            <person name="Yabe S."/>
        </authorList>
    </citation>
    <scope>NUCLEOTIDE SEQUENCE [LARGE SCALE GENOMIC DNA]</scope>
    <source>
        <strain evidence="2 3">W12</strain>
    </source>
</reference>
<evidence type="ECO:0000313" key="3">
    <source>
        <dbReference type="Proteomes" id="UP000326912"/>
    </source>
</evidence>
<dbReference type="Proteomes" id="UP000326912">
    <property type="component" value="Unassembled WGS sequence"/>
</dbReference>
<evidence type="ECO:0000313" key="2">
    <source>
        <dbReference type="EMBL" id="GER87991.1"/>
    </source>
</evidence>
<evidence type="ECO:0000256" key="1">
    <source>
        <dbReference type="SAM" id="MobiDB-lite"/>
    </source>
</evidence>
<accession>A0A5J4KNS0</accession>
<dbReference type="EMBL" id="BKZW01000001">
    <property type="protein sequence ID" value="GER87991.1"/>
    <property type="molecule type" value="Genomic_DNA"/>
</dbReference>
<gene>
    <name evidence="2" type="ORF">KDW_21530</name>
</gene>
<dbReference type="Gene3D" id="3.40.50.1000">
    <property type="entry name" value="HAD superfamily/HAD-like"/>
    <property type="match status" value="1"/>
</dbReference>
<keyword evidence="3" id="KW-1185">Reference proteome</keyword>
<dbReference type="InterPro" id="IPR023214">
    <property type="entry name" value="HAD_sf"/>
</dbReference>
<proteinExistence type="predicted"/>